<proteinExistence type="predicted"/>
<dbReference type="InParanoid" id="U2FDL7"/>
<dbReference type="Proteomes" id="UP000005707">
    <property type="component" value="Unassembled WGS sequence"/>
</dbReference>
<dbReference type="STRING" id="1033810.HLPCO_002891"/>
<dbReference type="AlphaFoldDB" id="U2FDL7"/>
<evidence type="ECO:0000313" key="1">
    <source>
        <dbReference type="EMBL" id="ERJ11070.1"/>
    </source>
</evidence>
<comment type="caution">
    <text evidence="1">The sequence shown here is derived from an EMBL/GenBank/DDBJ whole genome shotgun (WGS) entry which is preliminary data.</text>
</comment>
<name>U2FDL7_9MOLU</name>
<reference evidence="1 2" key="1">
    <citation type="journal article" date="2011" name="J. Bacteriol.">
        <title>Genome sequence of Haloplasma contractile, an unusual contractile bacterium from a deep-sea anoxic brine lake.</title>
        <authorList>
            <person name="Antunes A."/>
            <person name="Alam I."/>
            <person name="El Dorry H."/>
            <person name="Siam R."/>
            <person name="Robertson A."/>
            <person name="Bajic V.B."/>
            <person name="Stingl U."/>
        </authorList>
    </citation>
    <scope>NUCLEOTIDE SEQUENCE [LARGE SCALE GENOMIC DNA]</scope>
    <source>
        <strain evidence="1 2">SSD-17B</strain>
    </source>
</reference>
<accession>U2FDL7</accession>
<keyword evidence="2" id="KW-1185">Reference proteome</keyword>
<reference evidence="1 2" key="2">
    <citation type="journal article" date="2013" name="PLoS ONE">
        <title>INDIGO - INtegrated Data Warehouse of MIcrobial GenOmes with Examples from the Red Sea Extremophiles.</title>
        <authorList>
            <person name="Alam I."/>
            <person name="Antunes A."/>
            <person name="Kamau A.A."/>
            <person name="Ba Alawi W."/>
            <person name="Kalkatawi M."/>
            <person name="Stingl U."/>
            <person name="Bajic V.B."/>
        </authorList>
    </citation>
    <scope>NUCLEOTIDE SEQUENCE [LARGE SCALE GENOMIC DNA]</scope>
    <source>
        <strain evidence="1 2">SSD-17B</strain>
    </source>
</reference>
<dbReference type="EMBL" id="AFNU02000017">
    <property type="protein sequence ID" value="ERJ11070.1"/>
    <property type="molecule type" value="Genomic_DNA"/>
</dbReference>
<protein>
    <submittedName>
        <fullName evidence="1">Uncharacterized protein</fullName>
    </submittedName>
</protein>
<dbReference type="RefSeq" id="WP_008824762.1">
    <property type="nucleotide sequence ID" value="NZ_AFNU02000017.1"/>
</dbReference>
<gene>
    <name evidence="1" type="ORF">HLPCO_002891</name>
</gene>
<evidence type="ECO:0000313" key="2">
    <source>
        <dbReference type="Proteomes" id="UP000005707"/>
    </source>
</evidence>
<organism evidence="1 2">
    <name type="scientific">Haloplasma contractile SSD-17B</name>
    <dbReference type="NCBI Taxonomy" id="1033810"/>
    <lineage>
        <taxon>Bacteria</taxon>
        <taxon>Bacillati</taxon>
        <taxon>Mycoplasmatota</taxon>
        <taxon>Mollicutes</taxon>
        <taxon>Haloplasmatales</taxon>
        <taxon>Haloplasmataceae</taxon>
        <taxon>Haloplasma</taxon>
    </lineage>
</organism>
<sequence length="316" mass="37560">MINYFYKYNYKNNDIELIELLDDYIINDQIVIDNYDSKFNIFKNYIEKNGITTGIEIERKYSDEVLEEASFFTIRANKNIGYPVPENSYQELYFSNPNNHCDCKIEQVKPIHIKKDIKWKKRNFFTPFWLYDLLFISKIVKDMIKDSELKGVCIEKVYKGVKKPIFLDDVFQLKVSHKVNTNEEVNYSEYIHQITECNYCKARHIYTSLDAEVVCDKFELRNKNVDLLYLGNTFGKRRIIISKTFRDMLIESNLTNGVVLTPIFDKDHIDVVNETPRINSRETFINSFLNYDTDTKWLIVNDKKEKIIVPDLSKLM</sequence>